<proteinExistence type="predicted"/>
<dbReference type="EMBL" id="LXQA010604421">
    <property type="protein sequence ID" value="MCI61694.1"/>
    <property type="molecule type" value="Genomic_DNA"/>
</dbReference>
<keyword evidence="2" id="KW-1185">Reference proteome</keyword>
<evidence type="ECO:0000313" key="2">
    <source>
        <dbReference type="Proteomes" id="UP000265520"/>
    </source>
</evidence>
<dbReference type="Proteomes" id="UP000265520">
    <property type="component" value="Unassembled WGS sequence"/>
</dbReference>
<comment type="caution">
    <text evidence="1">The sequence shown here is derived from an EMBL/GenBank/DDBJ whole genome shotgun (WGS) entry which is preliminary data.</text>
</comment>
<dbReference type="AlphaFoldDB" id="A0A392TM65"/>
<accession>A0A392TM65</accession>
<protein>
    <submittedName>
        <fullName evidence="1">Uncharacterized protein</fullName>
    </submittedName>
</protein>
<sequence length="26" mass="2997">FRSLENSIVSLIPHNQYAAQPNKLQE</sequence>
<feature type="non-terminal residue" evidence="1">
    <location>
        <position position="1"/>
    </location>
</feature>
<reference evidence="1 2" key="1">
    <citation type="journal article" date="2018" name="Front. Plant Sci.">
        <title>Red Clover (Trifolium pratense) and Zigzag Clover (T. medium) - A Picture of Genomic Similarities and Differences.</title>
        <authorList>
            <person name="Dluhosova J."/>
            <person name="Istvanek J."/>
            <person name="Nedelnik J."/>
            <person name="Repkova J."/>
        </authorList>
    </citation>
    <scope>NUCLEOTIDE SEQUENCE [LARGE SCALE GENOMIC DNA]</scope>
    <source>
        <strain evidence="2">cv. 10/8</strain>
        <tissue evidence="1">Leaf</tissue>
    </source>
</reference>
<organism evidence="1 2">
    <name type="scientific">Trifolium medium</name>
    <dbReference type="NCBI Taxonomy" id="97028"/>
    <lineage>
        <taxon>Eukaryota</taxon>
        <taxon>Viridiplantae</taxon>
        <taxon>Streptophyta</taxon>
        <taxon>Embryophyta</taxon>
        <taxon>Tracheophyta</taxon>
        <taxon>Spermatophyta</taxon>
        <taxon>Magnoliopsida</taxon>
        <taxon>eudicotyledons</taxon>
        <taxon>Gunneridae</taxon>
        <taxon>Pentapetalae</taxon>
        <taxon>rosids</taxon>
        <taxon>fabids</taxon>
        <taxon>Fabales</taxon>
        <taxon>Fabaceae</taxon>
        <taxon>Papilionoideae</taxon>
        <taxon>50 kb inversion clade</taxon>
        <taxon>NPAAA clade</taxon>
        <taxon>Hologalegina</taxon>
        <taxon>IRL clade</taxon>
        <taxon>Trifolieae</taxon>
        <taxon>Trifolium</taxon>
    </lineage>
</organism>
<evidence type="ECO:0000313" key="1">
    <source>
        <dbReference type="EMBL" id="MCI61694.1"/>
    </source>
</evidence>
<name>A0A392TM65_9FABA</name>